<name>A0A8H7QNT0_9FUNG</name>
<dbReference type="InterPro" id="IPR010896">
    <property type="entry name" value="NUMOD1"/>
</dbReference>
<feature type="region of interest" description="Disordered" evidence="2">
    <location>
        <begin position="160"/>
        <end position="213"/>
    </location>
</feature>
<dbReference type="Pfam" id="PF07460">
    <property type="entry name" value="NUMOD3"/>
    <property type="match status" value="2"/>
</dbReference>
<dbReference type="InterPro" id="IPR003611">
    <property type="entry name" value="NUMOD3"/>
</dbReference>
<protein>
    <recommendedName>
        <fullName evidence="3">GIY-YIG domain-containing protein</fullName>
    </recommendedName>
</protein>
<dbReference type="EMBL" id="JAEPRD010000163">
    <property type="protein sequence ID" value="KAG2195732.1"/>
    <property type="molecule type" value="Genomic_DNA"/>
</dbReference>
<dbReference type="GO" id="GO:0003677">
    <property type="term" value="F:DNA binding"/>
    <property type="evidence" value="ECO:0007669"/>
    <property type="project" value="InterPro"/>
</dbReference>
<dbReference type="Pfam" id="PF01541">
    <property type="entry name" value="GIY-YIG"/>
    <property type="match status" value="1"/>
</dbReference>
<dbReference type="NCBIfam" id="TIGR01453">
    <property type="entry name" value="grpIintron_endo"/>
    <property type="match status" value="1"/>
</dbReference>
<dbReference type="PROSITE" id="PS50164">
    <property type="entry name" value="GIY_YIG"/>
    <property type="match status" value="1"/>
</dbReference>
<reference evidence="4" key="1">
    <citation type="submission" date="2020-12" db="EMBL/GenBank/DDBJ databases">
        <title>Metabolic potential, ecology and presence of endohyphal bacteria is reflected in genomic diversity of Mucoromycotina.</title>
        <authorList>
            <person name="Muszewska A."/>
            <person name="Okrasinska A."/>
            <person name="Steczkiewicz K."/>
            <person name="Drgas O."/>
            <person name="Orlowska M."/>
            <person name="Perlinska-Lenart U."/>
            <person name="Aleksandrzak-Piekarczyk T."/>
            <person name="Szatraj K."/>
            <person name="Zielenkiewicz U."/>
            <person name="Pilsyk S."/>
            <person name="Malc E."/>
            <person name="Mieczkowski P."/>
            <person name="Kruszewska J.S."/>
            <person name="Biernat P."/>
            <person name="Pawlowska J."/>
        </authorList>
    </citation>
    <scope>NUCLEOTIDE SEQUENCE</scope>
    <source>
        <strain evidence="4">WA0000017839</strain>
    </source>
</reference>
<dbReference type="GO" id="GO:0004519">
    <property type="term" value="F:endonuclease activity"/>
    <property type="evidence" value="ECO:0007669"/>
    <property type="project" value="InterPro"/>
</dbReference>
<dbReference type="InterPro" id="IPR006350">
    <property type="entry name" value="Intron_endoG1"/>
</dbReference>
<comment type="caution">
    <text evidence="4">The sequence shown here is derived from an EMBL/GenBank/DDBJ whole genome shotgun (WGS) entry which is preliminary data.</text>
</comment>
<sequence>MNILLNKFMNSIEFIYTNLQIKELRKLINREIRNRPGIYCFVNATNGNTYVGSAKNLRIRLKGHYLGTRSNLILQKAISKYGISQFYFVVLEYCEIEDLIKREQYYIDQLNPIYNILRIAGSSLGYQHTEEYKELFSGEKHPFFGKSHTELTKNQIKESMLGSTRSEEVKKKISSPGPVGPGESIYGAEPRRRDSLKSKDLSGTNNPFFGKTHTDESLRKMSEVNSGTKHYNWNKPAHNVKSVSLYDLEDNLIKNFKSKSELADYLGITRRTVNNYLKS</sequence>
<dbReference type="OrthoDB" id="5381460at2759"/>
<dbReference type="Pfam" id="PF07453">
    <property type="entry name" value="NUMOD1"/>
    <property type="match status" value="1"/>
</dbReference>
<feature type="non-terminal residue" evidence="4">
    <location>
        <position position="279"/>
    </location>
</feature>
<evidence type="ECO:0000256" key="2">
    <source>
        <dbReference type="SAM" id="MobiDB-lite"/>
    </source>
</evidence>
<dbReference type="SMART" id="SM00496">
    <property type="entry name" value="IENR2"/>
    <property type="match status" value="4"/>
</dbReference>
<gene>
    <name evidence="4" type="ORF">INT47_004836</name>
</gene>
<proteinExistence type="predicted"/>
<keyword evidence="5" id="KW-1185">Reference proteome</keyword>
<evidence type="ECO:0000313" key="5">
    <source>
        <dbReference type="Proteomes" id="UP000603453"/>
    </source>
</evidence>
<accession>A0A8H7QNT0</accession>
<dbReference type="InterPro" id="IPR000305">
    <property type="entry name" value="GIY-YIG_endonuc"/>
</dbReference>
<feature type="domain" description="GIY-YIG" evidence="3">
    <location>
        <begin position="34"/>
        <end position="116"/>
    </location>
</feature>
<dbReference type="AlphaFoldDB" id="A0A8H7QNT0"/>
<dbReference type="SUPFAM" id="SSF82771">
    <property type="entry name" value="GIY-YIG endonuclease"/>
    <property type="match status" value="1"/>
</dbReference>
<dbReference type="Gene3D" id="3.40.1440.10">
    <property type="entry name" value="GIY-YIG endonuclease"/>
    <property type="match status" value="1"/>
</dbReference>
<dbReference type="Proteomes" id="UP000603453">
    <property type="component" value="Unassembled WGS sequence"/>
</dbReference>
<feature type="compositionally biased region" description="Basic and acidic residues" evidence="2">
    <location>
        <begin position="189"/>
        <end position="200"/>
    </location>
</feature>
<evidence type="ECO:0000259" key="3">
    <source>
        <dbReference type="PROSITE" id="PS50164"/>
    </source>
</evidence>
<dbReference type="CDD" id="cd10445">
    <property type="entry name" value="GIY-YIG_bI1_like"/>
    <property type="match status" value="1"/>
</dbReference>
<evidence type="ECO:0000256" key="1">
    <source>
        <dbReference type="ARBA" id="ARBA00010045"/>
    </source>
</evidence>
<dbReference type="SUPFAM" id="SSF64496">
    <property type="entry name" value="DNA-binding domain of intron-encoded endonucleases"/>
    <property type="match status" value="2"/>
</dbReference>
<evidence type="ECO:0000313" key="4">
    <source>
        <dbReference type="EMBL" id="KAG2195732.1"/>
    </source>
</evidence>
<comment type="similarity">
    <text evidence="1">To endonucleases of group I introns of fungi and phage.</text>
</comment>
<dbReference type="SMART" id="SM00465">
    <property type="entry name" value="GIYc"/>
    <property type="match status" value="1"/>
</dbReference>
<dbReference type="InterPro" id="IPR035901">
    <property type="entry name" value="GIY-YIG_endonuc_sf"/>
</dbReference>
<organism evidence="4 5">
    <name type="scientific">Mucor saturninus</name>
    <dbReference type="NCBI Taxonomy" id="64648"/>
    <lineage>
        <taxon>Eukaryota</taxon>
        <taxon>Fungi</taxon>
        <taxon>Fungi incertae sedis</taxon>
        <taxon>Mucoromycota</taxon>
        <taxon>Mucoromycotina</taxon>
        <taxon>Mucoromycetes</taxon>
        <taxon>Mucorales</taxon>
        <taxon>Mucorineae</taxon>
        <taxon>Mucoraceae</taxon>
        <taxon>Mucor</taxon>
    </lineage>
</organism>